<evidence type="ECO:0000313" key="3">
    <source>
        <dbReference type="Proteomes" id="UP001348641"/>
    </source>
</evidence>
<sequence>MRLVHPVTYDQVRSVYLRDHPADRPHAANSNRDGEKALAMAEDLLGAWSLVRLTREEVLGVVLPWHLSEGGAVELVPRSGLTVGEAADRVRAGGPGMAAANPVCARKLELFRSAPLTPVYLSTRPVPHSDYGDLRVRTGLIHLDGLHRMIAWELSRRLSPGEPLEAFVAGSPVPATHPPHRRPDTARTGGPRP</sequence>
<dbReference type="EMBL" id="JAUUCC010000145">
    <property type="protein sequence ID" value="MEE2055049.1"/>
    <property type="molecule type" value="Genomic_DNA"/>
</dbReference>
<organism evidence="2 3">
    <name type="scientific">Nocardiopsis tropica</name>
    <dbReference type="NCBI Taxonomy" id="109330"/>
    <lineage>
        <taxon>Bacteria</taxon>
        <taxon>Bacillati</taxon>
        <taxon>Actinomycetota</taxon>
        <taxon>Actinomycetes</taxon>
        <taxon>Streptosporangiales</taxon>
        <taxon>Nocardiopsidaceae</taxon>
        <taxon>Nocardiopsis</taxon>
    </lineage>
</organism>
<reference evidence="2 3" key="1">
    <citation type="submission" date="2023-07" db="EMBL/GenBank/DDBJ databases">
        <authorList>
            <person name="Girao M."/>
            <person name="Carvalho M.F."/>
        </authorList>
    </citation>
    <scope>NUCLEOTIDE SEQUENCE [LARGE SCALE GENOMIC DNA]</scope>
    <source>
        <strain evidence="2 3">66/93</strain>
    </source>
</reference>
<dbReference type="Proteomes" id="UP001348641">
    <property type="component" value="Unassembled WGS sequence"/>
</dbReference>
<evidence type="ECO:0000313" key="2">
    <source>
        <dbReference type="EMBL" id="MEE2055049.1"/>
    </source>
</evidence>
<feature type="region of interest" description="Disordered" evidence="1">
    <location>
        <begin position="168"/>
        <end position="193"/>
    </location>
</feature>
<dbReference type="InterPro" id="IPR046276">
    <property type="entry name" value="DUF6309"/>
</dbReference>
<dbReference type="RefSeq" id="WP_330161841.1">
    <property type="nucleotide sequence ID" value="NZ_BAAAJA010000008.1"/>
</dbReference>
<proteinExistence type="predicted"/>
<name>A0ABU7L1C8_9ACTN</name>
<protein>
    <submittedName>
        <fullName evidence="2">DUF6309 family protein</fullName>
    </submittedName>
</protein>
<gene>
    <name evidence="2" type="ORF">Q8A49_31570</name>
</gene>
<accession>A0ABU7L1C8</accession>
<dbReference type="Pfam" id="PF19828">
    <property type="entry name" value="DUF6309"/>
    <property type="match status" value="1"/>
</dbReference>
<evidence type="ECO:0000256" key="1">
    <source>
        <dbReference type="SAM" id="MobiDB-lite"/>
    </source>
</evidence>
<comment type="caution">
    <text evidence="2">The sequence shown here is derived from an EMBL/GenBank/DDBJ whole genome shotgun (WGS) entry which is preliminary data.</text>
</comment>